<gene>
    <name evidence="2" type="ORF">IWX90DRAFT_425287</name>
</gene>
<comment type="caution">
    <text evidence="2">The sequence shown here is derived from an EMBL/GenBank/DDBJ whole genome shotgun (WGS) entry which is preliminary data.</text>
</comment>
<dbReference type="Proteomes" id="UP001456524">
    <property type="component" value="Unassembled WGS sequence"/>
</dbReference>
<organism evidence="2 3">
    <name type="scientific">Phyllosticta citrichinensis</name>
    <dbReference type="NCBI Taxonomy" id="1130410"/>
    <lineage>
        <taxon>Eukaryota</taxon>
        <taxon>Fungi</taxon>
        <taxon>Dikarya</taxon>
        <taxon>Ascomycota</taxon>
        <taxon>Pezizomycotina</taxon>
        <taxon>Dothideomycetes</taxon>
        <taxon>Dothideomycetes incertae sedis</taxon>
        <taxon>Botryosphaeriales</taxon>
        <taxon>Phyllostictaceae</taxon>
        <taxon>Phyllosticta</taxon>
    </lineage>
</organism>
<protein>
    <recommendedName>
        <fullName evidence="4">Secreted protein</fullName>
    </recommendedName>
</protein>
<keyword evidence="3" id="KW-1185">Reference proteome</keyword>
<reference evidence="2 3" key="1">
    <citation type="journal article" date="2022" name="G3 (Bethesda)">
        <title>Enemy or ally: a genomic approach to elucidate the lifestyle of Phyllosticta citrichinaensis.</title>
        <authorList>
            <person name="Buijs V.A."/>
            <person name="Groenewald J.Z."/>
            <person name="Haridas S."/>
            <person name="LaButti K.M."/>
            <person name="Lipzen A."/>
            <person name="Martin F.M."/>
            <person name="Barry K."/>
            <person name="Grigoriev I.V."/>
            <person name="Crous P.W."/>
            <person name="Seidl M.F."/>
        </authorList>
    </citation>
    <scope>NUCLEOTIDE SEQUENCE [LARGE SCALE GENOMIC DNA]</scope>
    <source>
        <strain evidence="2 3">CBS 129764</strain>
    </source>
</reference>
<sequence length="88" mass="9451">MMDLVIFALLVLSVHLSSCALEGGGSEGTIEWEAQSTIIKWKWSGWCCSSSSCGVQVMVLVSSRVLFLSFTCVPAVYPSPEMACSSQP</sequence>
<evidence type="ECO:0000256" key="1">
    <source>
        <dbReference type="SAM" id="SignalP"/>
    </source>
</evidence>
<dbReference type="EMBL" id="JBBWUH010000002">
    <property type="protein sequence ID" value="KAK8175832.1"/>
    <property type="molecule type" value="Genomic_DNA"/>
</dbReference>
<accession>A0ABR1Y4D7</accession>
<proteinExistence type="predicted"/>
<feature type="signal peptide" evidence="1">
    <location>
        <begin position="1"/>
        <end position="19"/>
    </location>
</feature>
<evidence type="ECO:0008006" key="4">
    <source>
        <dbReference type="Google" id="ProtNLM"/>
    </source>
</evidence>
<feature type="chain" id="PRO_5046932040" description="Secreted protein" evidence="1">
    <location>
        <begin position="20"/>
        <end position="88"/>
    </location>
</feature>
<evidence type="ECO:0000313" key="2">
    <source>
        <dbReference type="EMBL" id="KAK8175832.1"/>
    </source>
</evidence>
<keyword evidence="1" id="KW-0732">Signal</keyword>
<evidence type="ECO:0000313" key="3">
    <source>
        <dbReference type="Proteomes" id="UP001456524"/>
    </source>
</evidence>
<name>A0ABR1Y4D7_9PEZI</name>